<keyword evidence="1" id="KW-0812">Transmembrane</keyword>
<dbReference type="EMBL" id="QKZR01000001">
    <property type="protein sequence ID" value="PZX43116.1"/>
    <property type="molecule type" value="Genomic_DNA"/>
</dbReference>
<gene>
    <name evidence="2" type="ORF">LX97_00115</name>
</gene>
<proteinExistence type="predicted"/>
<dbReference type="RefSeq" id="WP_015360915.1">
    <property type="nucleotide sequence ID" value="NZ_QKZR01000001.1"/>
</dbReference>
<evidence type="ECO:0000313" key="3">
    <source>
        <dbReference type="Proteomes" id="UP000248584"/>
    </source>
</evidence>
<reference evidence="2 3" key="1">
    <citation type="submission" date="2018-06" db="EMBL/GenBank/DDBJ databases">
        <title>Genomic Encyclopedia of Archaeal and Bacterial Type Strains, Phase II (KMG-II): from individual species to whole genera.</title>
        <authorList>
            <person name="Goeker M."/>
        </authorList>
    </citation>
    <scope>NUCLEOTIDE SEQUENCE [LARGE SCALE GENOMIC DNA]</scope>
    <source>
        <strain evidence="2 3">DSM 17205</strain>
    </source>
</reference>
<keyword evidence="3" id="KW-1185">Reference proteome</keyword>
<dbReference type="Proteomes" id="UP000248584">
    <property type="component" value="Unassembled WGS sequence"/>
</dbReference>
<evidence type="ECO:0000256" key="1">
    <source>
        <dbReference type="SAM" id="Phobius"/>
    </source>
</evidence>
<keyword evidence="1" id="KW-0472">Membrane</keyword>
<evidence type="ECO:0000313" key="2">
    <source>
        <dbReference type="EMBL" id="PZX43116.1"/>
    </source>
</evidence>
<feature type="transmembrane region" description="Helical" evidence="1">
    <location>
        <begin position="40"/>
        <end position="61"/>
    </location>
</feature>
<keyword evidence="1" id="KW-1133">Transmembrane helix</keyword>
<protein>
    <submittedName>
        <fullName evidence="2">Uncharacterized protein</fullName>
    </submittedName>
</protein>
<organism evidence="2 3">
    <name type="scientific">Nonlabens dokdonensis</name>
    <dbReference type="NCBI Taxonomy" id="328515"/>
    <lineage>
        <taxon>Bacteria</taxon>
        <taxon>Pseudomonadati</taxon>
        <taxon>Bacteroidota</taxon>
        <taxon>Flavobacteriia</taxon>
        <taxon>Flavobacteriales</taxon>
        <taxon>Flavobacteriaceae</taxon>
        <taxon>Nonlabens</taxon>
    </lineage>
</organism>
<sequence length="65" mass="7386">MSKLAFRILAFFFGAGSLGAVSESYRIMTSSTPDIASQRAYLTVMSVTMLLLFIYLTQYFWKKSK</sequence>
<comment type="caution">
    <text evidence="2">The sequence shown here is derived from an EMBL/GenBank/DDBJ whole genome shotgun (WGS) entry which is preliminary data.</text>
</comment>
<name>A0ABX5PZH4_9FLAO</name>
<accession>A0ABX5PZH4</accession>